<dbReference type="InterPro" id="IPR028989">
    <property type="entry name" value="RimP_N"/>
</dbReference>
<dbReference type="Pfam" id="PF02576">
    <property type="entry name" value="RimP_N"/>
    <property type="match status" value="1"/>
</dbReference>
<keyword evidence="2 3" id="KW-0690">Ribosome biogenesis</keyword>
<dbReference type="HAMAP" id="MF_01077">
    <property type="entry name" value="RimP"/>
    <property type="match status" value="1"/>
</dbReference>
<dbReference type="AlphaFoldDB" id="A0A1L7CTB1"/>
<keyword evidence="1 3" id="KW-0963">Cytoplasm</keyword>
<feature type="region of interest" description="Disordered" evidence="4">
    <location>
        <begin position="159"/>
        <end position="183"/>
    </location>
</feature>
<dbReference type="EMBL" id="CP009247">
    <property type="protein sequence ID" value="APT89096.1"/>
    <property type="molecule type" value="Genomic_DNA"/>
</dbReference>
<name>A0A1L7CTB1_9CORY</name>
<dbReference type="Proteomes" id="UP000185434">
    <property type="component" value="Chromosome"/>
</dbReference>
<organism evidence="6 7">
    <name type="scientific">Corynebacterium frankenforstense DSM 45800</name>
    <dbReference type="NCBI Taxonomy" id="1437875"/>
    <lineage>
        <taxon>Bacteria</taxon>
        <taxon>Bacillati</taxon>
        <taxon>Actinomycetota</taxon>
        <taxon>Actinomycetes</taxon>
        <taxon>Mycobacteriales</taxon>
        <taxon>Corynebacteriaceae</taxon>
        <taxon>Corynebacterium</taxon>
    </lineage>
</organism>
<dbReference type="SUPFAM" id="SSF75420">
    <property type="entry name" value="YhbC-like, N-terminal domain"/>
    <property type="match status" value="1"/>
</dbReference>
<dbReference type="PANTHER" id="PTHR33867">
    <property type="entry name" value="RIBOSOME MATURATION FACTOR RIMP"/>
    <property type="match status" value="1"/>
</dbReference>
<dbReference type="GO" id="GO:0006412">
    <property type="term" value="P:translation"/>
    <property type="evidence" value="ECO:0007669"/>
    <property type="project" value="TreeGrafter"/>
</dbReference>
<dbReference type="GO" id="GO:0000028">
    <property type="term" value="P:ribosomal small subunit assembly"/>
    <property type="evidence" value="ECO:0007669"/>
    <property type="project" value="TreeGrafter"/>
</dbReference>
<evidence type="ECO:0000256" key="2">
    <source>
        <dbReference type="ARBA" id="ARBA00022517"/>
    </source>
</evidence>
<evidence type="ECO:0000256" key="1">
    <source>
        <dbReference type="ARBA" id="ARBA00022490"/>
    </source>
</evidence>
<reference evidence="6 7" key="1">
    <citation type="submission" date="2014-08" db="EMBL/GenBank/DDBJ databases">
        <title>Complete genome sequence of Corynebacterium frankenforstense ST18(T) (=DSM 45800(T)), isolated from raw cow milk.</title>
        <authorList>
            <person name="Ruckert C."/>
            <person name="Albersmeier A."/>
            <person name="Winkler A."/>
            <person name="Lipski A."/>
            <person name="Kalinowski J."/>
        </authorList>
    </citation>
    <scope>NUCLEOTIDE SEQUENCE [LARGE SCALE GENOMIC DNA]</scope>
    <source>
        <strain evidence="6 7">ST18</strain>
    </source>
</reference>
<dbReference type="RefSeq" id="WP_075664074.1">
    <property type="nucleotide sequence ID" value="NZ_CP009247.1"/>
</dbReference>
<comment type="subcellular location">
    <subcellularLocation>
        <location evidence="3">Cytoplasm</location>
    </subcellularLocation>
</comment>
<protein>
    <recommendedName>
        <fullName evidence="3">Ribosome maturation factor RimP</fullName>
    </recommendedName>
</protein>
<dbReference type="OrthoDB" id="9805006at2"/>
<accession>A0A1L7CTB1</accession>
<evidence type="ECO:0000256" key="3">
    <source>
        <dbReference type="HAMAP-Rule" id="MF_01077"/>
    </source>
</evidence>
<gene>
    <name evidence="3" type="primary">rimP</name>
    <name evidence="6" type="ORF">CFRA_07300</name>
</gene>
<dbReference type="STRING" id="1437875.CFRA_07300"/>
<dbReference type="NCBIfam" id="NF000930">
    <property type="entry name" value="PRK00092.2-2"/>
    <property type="match status" value="1"/>
</dbReference>
<comment type="similarity">
    <text evidence="3">Belongs to the RimP family.</text>
</comment>
<evidence type="ECO:0000313" key="6">
    <source>
        <dbReference type="EMBL" id="APT89096.1"/>
    </source>
</evidence>
<evidence type="ECO:0000256" key="4">
    <source>
        <dbReference type="SAM" id="MobiDB-lite"/>
    </source>
</evidence>
<evidence type="ECO:0000259" key="5">
    <source>
        <dbReference type="Pfam" id="PF02576"/>
    </source>
</evidence>
<sequence>MAFPTAAELSELLAPAVADFGLDLENVKATPAGKKSVIAVAVDADERPDLDRLEEVSKRLSDLLDAAEERGELRLGAGYTLQVTTPGIDTPLTAPRHWRRNRHRLVELTAEGETPQTWRIGPLDAAEETVALVGADLSVRLLKVADSPRAVVQVEFSSAPEQETELTGADFESLNTVTRKDDK</sequence>
<feature type="domain" description="Ribosome maturation factor RimP N-terminal" evidence="5">
    <location>
        <begin position="12"/>
        <end position="89"/>
    </location>
</feature>
<dbReference type="Gene3D" id="3.30.300.70">
    <property type="entry name" value="RimP-like superfamily, N-terminal"/>
    <property type="match status" value="1"/>
</dbReference>
<comment type="function">
    <text evidence="3">Required for maturation of 30S ribosomal subunits.</text>
</comment>
<dbReference type="GO" id="GO:0005829">
    <property type="term" value="C:cytosol"/>
    <property type="evidence" value="ECO:0007669"/>
    <property type="project" value="TreeGrafter"/>
</dbReference>
<dbReference type="KEGG" id="cfk:CFRA_07300"/>
<dbReference type="InterPro" id="IPR003728">
    <property type="entry name" value="Ribosome_maturation_RimP"/>
</dbReference>
<dbReference type="PANTHER" id="PTHR33867:SF1">
    <property type="entry name" value="RIBOSOME MATURATION FACTOR RIMP"/>
    <property type="match status" value="1"/>
</dbReference>
<evidence type="ECO:0000313" key="7">
    <source>
        <dbReference type="Proteomes" id="UP000185434"/>
    </source>
</evidence>
<proteinExistence type="inferred from homology"/>
<dbReference type="InterPro" id="IPR035956">
    <property type="entry name" value="RimP_N_sf"/>
</dbReference>
<keyword evidence="7" id="KW-1185">Reference proteome</keyword>